<protein>
    <submittedName>
        <fullName evidence="1">Uncharacterized protein</fullName>
    </submittedName>
</protein>
<dbReference type="Proteomes" id="UP000801492">
    <property type="component" value="Unassembled WGS sequence"/>
</dbReference>
<dbReference type="EMBL" id="VTPC01000543">
    <property type="protein sequence ID" value="KAF2905415.1"/>
    <property type="molecule type" value="Genomic_DNA"/>
</dbReference>
<gene>
    <name evidence="1" type="ORF">ILUMI_00767</name>
</gene>
<dbReference type="AlphaFoldDB" id="A0A8K0GI38"/>
<evidence type="ECO:0000313" key="2">
    <source>
        <dbReference type="Proteomes" id="UP000801492"/>
    </source>
</evidence>
<dbReference type="OrthoDB" id="6781894at2759"/>
<comment type="caution">
    <text evidence="1">The sequence shown here is derived from an EMBL/GenBank/DDBJ whole genome shotgun (WGS) entry which is preliminary data.</text>
</comment>
<name>A0A8K0GI38_IGNLU</name>
<proteinExistence type="predicted"/>
<sequence>MVFTTCSNKDDIALIDNLLRDFMADSPKFNDFIKHSLIFACVQLVEAFSGDAAGREEVVELLQRLEVKNICGTLKQFVIVLKDLGNSMESNKPEYSSYWTDTGHVKNFESLFIDPSIQEKIEQVFTTDGKIKEIRMVKSVTFKNITSLNELISSEYNKSSEEIGDLFLQFLADSGYFNIFQVDS</sequence>
<reference evidence="1" key="1">
    <citation type="submission" date="2019-08" db="EMBL/GenBank/DDBJ databases">
        <title>The genome of the North American firefly Photinus pyralis.</title>
        <authorList>
            <consortium name="Photinus pyralis genome working group"/>
            <person name="Fallon T.R."/>
            <person name="Sander Lower S.E."/>
            <person name="Weng J.-K."/>
        </authorList>
    </citation>
    <scope>NUCLEOTIDE SEQUENCE</scope>
    <source>
        <strain evidence="1">TRF0915ILg1</strain>
        <tissue evidence="1">Whole body</tissue>
    </source>
</reference>
<evidence type="ECO:0000313" key="1">
    <source>
        <dbReference type="EMBL" id="KAF2905415.1"/>
    </source>
</evidence>
<organism evidence="1 2">
    <name type="scientific">Ignelater luminosus</name>
    <name type="common">Cucubano</name>
    <name type="synonym">Pyrophorus luminosus</name>
    <dbReference type="NCBI Taxonomy" id="2038154"/>
    <lineage>
        <taxon>Eukaryota</taxon>
        <taxon>Metazoa</taxon>
        <taxon>Ecdysozoa</taxon>
        <taxon>Arthropoda</taxon>
        <taxon>Hexapoda</taxon>
        <taxon>Insecta</taxon>
        <taxon>Pterygota</taxon>
        <taxon>Neoptera</taxon>
        <taxon>Endopterygota</taxon>
        <taxon>Coleoptera</taxon>
        <taxon>Polyphaga</taxon>
        <taxon>Elateriformia</taxon>
        <taxon>Elateroidea</taxon>
        <taxon>Elateridae</taxon>
        <taxon>Agrypninae</taxon>
        <taxon>Pyrophorini</taxon>
        <taxon>Ignelater</taxon>
    </lineage>
</organism>
<dbReference type="PANTHER" id="PTHR34825:SF1">
    <property type="entry name" value="AAA-ATPASE-LIKE DOMAIN-CONTAINING PROTEIN"/>
    <property type="match status" value="1"/>
</dbReference>
<dbReference type="PANTHER" id="PTHR34825">
    <property type="entry name" value="CONSERVED PROTEIN, WITH A WEAK D-GALACTARATE DEHYDRATASE/ALTRONATE HYDROLASE DOMAIN"/>
    <property type="match status" value="1"/>
</dbReference>
<accession>A0A8K0GI38</accession>
<keyword evidence="2" id="KW-1185">Reference proteome</keyword>